<dbReference type="Gene3D" id="1.10.510.10">
    <property type="entry name" value="Transferase(Phosphotransferase) domain 1"/>
    <property type="match status" value="1"/>
</dbReference>
<dbReference type="PANTHER" id="PTHR22969:SF17">
    <property type="entry name" value="INHIBITOR OF NUCLEAR FACTOR KAPPA-B KINASE SUBUNIT BETA"/>
    <property type="match status" value="1"/>
</dbReference>
<dbReference type="PANTHER" id="PTHR22969">
    <property type="entry name" value="IKB KINASE"/>
    <property type="match status" value="1"/>
</dbReference>
<evidence type="ECO:0000313" key="12">
    <source>
        <dbReference type="Proteomes" id="UP001500889"/>
    </source>
</evidence>
<evidence type="ECO:0000256" key="2">
    <source>
        <dbReference type="ARBA" id="ARBA00012442"/>
    </source>
</evidence>
<keyword evidence="7 11" id="KW-0418">Kinase</keyword>
<dbReference type="InterPro" id="IPR008271">
    <property type="entry name" value="Ser/Thr_kinase_AS"/>
</dbReference>
<comment type="catalytic activity">
    <reaction evidence="9">
        <text>L-seryl-[I-kappa-B protein] + ATP = O-phospho-L-seryl-[I-kappa-B protein] + ADP + H(+)</text>
        <dbReference type="Rhea" id="RHEA:19073"/>
        <dbReference type="Rhea" id="RHEA-COMP:13698"/>
        <dbReference type="Rhea" id="RHEA-COMP:13699"/>
        <dbReference type="ChEBI" id="CHEBI:15378"/>
        <dbReference type="ChEBI" id="CHEBI:29999"/>
        <dbReference type="ChEBI" id="CHEBI:30616"/>
        <dbReference type="ChEBI" id="CHEBI:83421"/>
        <dbReference type="ChEBI" id="CHEBI:456216"/>
        <dbReference type="EC" id="2.7.11.10"/>
    </reaction>
</comment>
<dbReference type="GO" id="GO:0008384">
    <property type="term" value="F:IkappaB kinase activity"/>
    <property type="evidence" value="ECO:0007669"/>
    <property type="project" value="UniProtKB-EC"/>
</dbReference>
<evidence type="ECO:0000259" key="10">
    <source>
        <dbReference type="PROSITE" id="PS50011"/>
    </source>
</evidence>
<accession>A0AAU9F7D7</accession>
<dbReference type="Pfam" id="PF00069">
    <property type="entry name" value="Pkinase"/>
    <property type="match status" value="1"/>
</dbReference>
<dbReference type="PROSITE" id="PS50011">
    <property type="entry name" value="PROTEIN_KINASE_DOM"/>
    <property type="match status" value="1"/>
</dbReference>
<dbReference type="PROSITE" id="PS00108">
    <property type="entry name" value="PROTEIN_KINASE_ST"/>
    <property type="match status" value="1"/>
</dbReference>
<organism evidence="11 12">
    <name type="scientific">Drosophila madeirensis</name>
    <name type="common">Fruit fly</name>
    <dbReference type="NCBI Taxonomy" id="30013"/>
    <lineage>
        <taxon>Eukaryota</taxon>
        <taxon>Metazoa</taxon>
        <taxon>Ecdysozoa</taxon>
        <taxon>Arthropoda</taxon>
        <taxon>Hexapoda</taxon>
        <taxon>Insecta</taxon>
        <taxon>Pterygota</taxon>
        <taxon>Neoptera</taxon>
        <taxon>Endopterygota</taxon>
        <taxon>Diptera</taxon>
        <taxon>Brachycera</taxon>
        <taxon>Muscomorpha</taxon>
        <taxon>Ephydroidea</taxon>
        <taxon>Drosophilidae</taxon>
        <taxon>Drosophila</taxon>
        <taxon>Sophophora</taxon>
    </lineage>
</organism>
<keyword evidence="6" id="KW-0547">Nucleotide-binding</keyword>
<keyword evidence="5" id="KW-0808">Transferase</keyword>
<keyword evidence="4" id="KW-0723">Serine/threonine-protein kinase</keyword>
<gene>
    <name evidence="11" type="ORF">DMAD_07934</name>
</gene>
<evidence type="ECO:0000256" key="6">
    <source>
        <dbReference type="ARBA" id="ARBA00022741"/>
    </source>
</evidence>
<dbReference type="SMART" id="SM00220">
    <property type="entry name" value="S_TKc"/>
    <property type="match status" value="1"/>
</dbReference>
<evidence type="ECO:0000256" key="3">
    <source>
        <dbReference type="ARBA" id="ARBA00022490"/>
    </source>
</evidence>
<proteinExistence type="predicted"/>
<sequence>MSSWGNWQLQGKLGQGGFGEVLHWQNKTTGQEIATKHIKDVNSLSADQQVKLKDRWMMELKFTRAFRKLPNIVAGVCLGNDDASFVAYLNDTHKCRLPVIILEFCNGGDVRKQLQMPENANGLSEFEVREILGALRQALHFLHSECKVCHRDLKPDNIVIHRQRDGSKTYKLTDFGLARGAPDQTMLQSVVGTRHYFAPEVVETGVYNTTVDYWSLGIIAYELATGELPFIPHQTPRNILVNLLKKTSDCIAITEDPHDASRFLFQTELPREHHLTEPFARQFLLWLRLALDSDYKRRGQLESDKVHSGTVPNPVVFSELDRLLQMRVLTIFAVNSFKFLAYAVTADMTMQELNGLICRDTKLARSEVYCVLPTNHPHERITPNTRPLDLYVHEWSDTSRETRKSTKIPPPPVMLFVFQASDKCVYSDPEPRVSKLMLTCNPSSFQTDNSWVLRRLARDMHYMLAMQQKQVEMFLMGIRERALLLEDEIVTNQIIMAINDQILTTAEAYNMLQKLRTASVQVQNMSLQVTDSDWKLLADTYQETNAIARAIKDRFESCLRGARNIEKATSQLLNQFVDVFGLAAFDHDYLAGISLGQFRKAVNQFAMSPSQEVERVKANAKDIDSLHLLFIKAKGVVAKAMQKFAEIKEQLFQLHFKMLSSAAAASAPVSAPPPMLLLSNSMGRLTMNSMGDSSDFDSLTTNNVIDEANRLDKMLRADMEIDSI</sequence>
<evidence type="ECO:0000256" key="9">
    <source>
        <dbReference type="ARBA" id="ARBA00048789"/>
    </source>
</evidence>
<evidence type="ECO:0000256" key="8">
    <source>
        <dbReference type="ARBA" id="ARBA00022840"/>
    </source>
</evidence>
<evidence type="ECO:0000313" key="11">
    <source>
        <dbReference type="EMBL" id="BFF89107.1"/>
    </source>
</evidence>
<evidence type="ECO:0000256" key="1">
    <source>
        <dbReference type="ARBA" id="ARBA00004496"/>
    </source>
</evidence>
<dbReference type="GO" id="GO:0033209">
    <property type="term" value="P:tumor necrosis factor-mediated signaling pathway"/>
    <property type="evidence" value="ECO:0007669"/>
    <property type="project" value="TreeGrafter"/>
</dbReference>
<feature type="domain" description="Protein kinase" evidence="10">
    <location>
        <begin position="7"/>
        <end position="284"/>
    </location>
</feature>
<dbReference type="Proteomes" id="UP001500889">
    <property type="component" value="Chromosome O"/>
</dbReference>
<name>A0AAU9F7D7_DROMD</name>
<comment type="subcellular location">
    <subcellularLocation>
        <location evidence="1">Cytoplasm</location>
    </subcellularLocation>
</comment>
<dbReference type="SUPFAM" id="SSF56112">
    <property type="entry name" value="Protein kinase-like (PK-like)"/>
    <property type="match status" value="1"/>
</dbReference>
<dbReference type="AlphaFoldDB" id="A0AAU9F7D7"/>
<reference evidence="11 12" key="1">
    <citation type="submission" date="2024-02" db="EMBL/GenBank/DDBJ databases">
        <title>A chromosome-level genome assembly of Drosophila madeirensis, a fruit fly species endemic to Madeira island.</title>
        <authorList>
            <person name="Tomihara K."/>
            <person name="Llopart A."/>
            <person name="Yamamoto D."/>
        </authorList>
    </citation>
    <scope>NUCLEOTIDE SEQUENCE [LARGE SCALE GENOMIC DNA]</scope>
    <source>
        <strain evidence="11 12">RF1</strain>
    </source>
</reference>
<dbReference type="EC" id="2.7.11.10" evidence="2"/>
<dbReference type="InterPro" id="IPR011009">
    <property type="entry name" value="Kinase-like_dom_sf"/>
</dbReference>
<evidence type="ECO:0000256" key="4">
    <source>
        <dbReference type="ARBA" id="ARBA00022527"/>
    </source>
</evidence>
<dbReference type="GO" id="GO:0008385">
    <property type="term" value="C:IkappaB kinase complex"/>
    <property type="evidence" value="ECO:0007669"/>
    <property type="project" value="TreeGrafter"/>
</dbReference>
<dbReference type="InterPro" id="IPR000719">
    <property type="entry name" value="Prot_kinase_dom"/>
</dbReference>
<keyword evidence="3" id="KW-0963">Cytoplasm</keyword>
<evidence type="ECO:0000256" key="7">
    <source>
        <dbReference type="ARBA" id="ARBA00022777"/>
    </source>
</evidence>
<protein>
    <recommendedName>
        <fullName evidence="2">IkappaB kinase</fullName>
        <ecNumber evidence="2">2.7.11.10</ecNumber>
    </recommendedName>
</protein>
<dbReference type="GO" id="GO:0045944">
    <property type="term" value="P:positive regulation of transcription by RNA polymerase II"/>
    <property type="evidence" value="ECO:0007669"/>
    <property type="project" value="TreeGrafter"/>
</dbReference>
<evidence type="ECO:0000256" key="5">
    <source>
        <dbReference type="ARBA" id="ARBA00022679"/>
    </source>
</evidence>
<keyword evidence="8" id="KW-0067">ATP-binding</keyword>
<dbReference type="GO" id="GO:0005524">
    <property type="term" value="F:ATP binding"/>
    <property type="evidence" value="ECO:0007669"/>
    <property type="project" value="UniProtKB-KW"/>
</dbReference>
<dbReference type="InterPro" id="IPR051180">
    <property type="entry name" value="IKK"/>
</dbReference>
<keyword evidence="12" id="KW-1185">Reference proteome</keyword>
<dbReference type="EMBL" id="AP029263">
    <property type="protein sequence ID" value="BFF89107.1"/>
    <property type="molecule type" value="Genomic_DNA"/>
</dbReference>